<evidence type="ECO:0000313" key="2">
    <source>
        <dbReference type="EMBL" id="KAF5344294.1"/>
    </source>
</evidence>
<name>A0A8H5FPF0_9AGAR</name>
<sequence>MSSTPTTPTQSSSSLAKNTETKGDRNTPSRASSSSSTSEEGPDTPPTHPNSPYAANRAYPRLHTTPFTADPQDPASRRESSSALRASVLNVFADLGAFDSNQYADWMFGDLPDWEEGQSLRRPRPHPTRAELGAGVRFQTGSRFRERLDSVGSSLALLDGYMKLSKRELEQELSEEEEEERPRGASRFWRPRSKSRTRSKSRQKERSKKELPLSGTTNRDVKRKSVWRKSLRASGYESDGAAVTEANSSLRGTFTKSKSSVKRSPSQTRKEDISGPVRLSHAATTDDLDASVVTTRTSSTDLDASRSSSNGTPTPYIPSYTAPFPLPAPVVLGSGLTRSISHDDINPRTNRHSIGTLNTLVLEESWDKVDPLTTVDFKTLESFENPFVGSGKLRKAPKQKKTKRKNGKDAYASSSALPSTVASQLADLPPVPIVPTSAIQNSTKGSKKHRNIPKVIELPVDDGNGVPFPYSPGHSTLPHSAASDTTPIYTNSTHTPSRLSAESTEVLAAGAGPGGDGQGGLFSRLARPFLTSQTSSKRSYKPSKASSTTSAAHEANMHANGNGSRVATPKVSTSPSTPRTPQSPFSKAGSGAGVERMSEDSTGRPGTPLSPLSRALEGGQGERASFDDYAYDHTQGSPRRVSQPRMPMTPGSVQFPRVSSDSGEIRSIPGEEEY</sequence>
<feature type="compositionally biased region" description="Basic residues" evidence="1">
    <location>
        <begin position="221"/>
        <end position="231"/>
    </location>
</feature>
<feature type="region of interest" description="Disordered" evidence="1">
    <location>
        <begin position="168"/>
        <end position="317"/>
    </location>
</feature>
<evidence type="ECO:0000256" key="1">
    <source>
        <dbReference type="SAM" id="MobiDB-lite"/>
    </source>
</evidence>
<keyword evidence="3" id="KW-1185">Reference proteome</keyword>
<gene>
    <name evidence="2" type="ORF">D9758_012325</name>
</gene>
<feature type="compositionally biased region" description="Low complexity" evidence="1">
    <location>
        <begin position="28"/>
        <end position="39"/>
    </location>
</feature>
<feature type="compositionally biased region" description="Gly residues" evidence="1">
    <location>
        <begin position="511"/>
        <end position="520"/>
    </location>
</feature>
<feature type="compositionally biased region" description="Polar residues" evidence="1">
    <location>
        <begin position="245"/>
        <end position="267"/>
    </location>
</feature>
<dbReference type="EMBL" id="JAACJM010000127">
    <property type="protein sequence ID" value="KAF5344294.1"/>
    <property type="molecule type" value="Genomic_DNA"/>
</dbReference>
<feature type="compositionally biased region" description="Polar residues" evidence="1">
    <location>
        <begin position="473"/>
        <end position="503"/>
    </location>
</feature>
<proteinExistence type="predicted"/>
<feature type="compositionally biased region" description="Low complexity" evidence="1">
    <location>
        <begin position="294"/>
        <end position="309"/>
    </location>
</feature>
<feature type="compositionally biased region" description="Basic residues" evidence="1">
    <location>
        <begin position="189"/>
        <end position="201"/>
    </location>
</feature>
<feature type="compositionally biased region" description="Low complexity" evidence="1">
    <location>
        <begin position="568"/>
        <end position="586"/>
    </location>
</feature>
<feature type="region of interest" description="Disordered" evidence="1">
    <location>
        <begin position="388"/>
        <end position="419"/>
    </location>
</feature>
<feature type="compositionally biased region" description="Basic and acidic residues" evidence="1">
    <location>
        <begin position="202"/>
        <end position="211"/>
    </location>
</feature>
<protein>
    <submittedName>
        <fullName evidence="2">Uncharacterized protein</fullName>
    </submittedName>
</protein>
<feature type="region of interest" description="Disordered" evidence="1">
    <location>
        <begin position="1"/>
        <end position="82"/>
    </location>
</feature>
<feature type="compositionally biased region" description="Basic residues" evidence="1">
    <location>
        <begin position="392"/>
        <end position="406"/>
    </location>
</feature>
<dbReference type="Proteomes" id="UP000559256">
    <property type="component" value="Unassembled WGS sequence"/>
</dbReference>
<evidence type="ECO:0000313" key="3">
    <source>
        <dbReference type="Proteomes" id="UP000559256"/>
    </source>
</evidence>
<reference evidence="2 3" key="1">
    <citation type="journal article" date="2020" name="ISME J.">
        <title>Uncovering the hidden diversity of litter-decomposition mechanisms in mushroom-forming fungi.</title>
        <authorList>
            <person name="Floudas D."/>
            <person name="Bentzer J."/>
            <person name="Ahren D."/>
            <person name="Johansson T."/>
            <person name="Persson P."/>
            <person name="Tunlid A."/>
        </authorList>
    </citation>
    <scope>NUCLEOTIDE SEQUENCE [LARGE SCALE GENOMIC DNA]</scope>
    <source>
        <strain evidence="2 3">CBS 291.85</strain>
    </source>
</reference>
<dbReference type="OrthoDB" id="10651033at2759"/>
<feature type="region of interest" description="Disordered" evidence="1">
    <location>
        <begin position="115"/>
        <end position="137"/>
    </location>
</feature>
<comment type="caution">
    <text evidence="2">The sequence shown here is derived from an EMBL/GenBank/DDBJ whole genome shotgun (WGS) entry which is preliminary data.</text>
</comment>
<dbReference type="AlphaFoldDB" id="A0A8H5FPF0"/>
<feature type="compositionally biased region" description="Low complexity" evidence="1">
    <location>
        <begin position="1"/>
        <end position="14"/>
    </location>
</feature>
<feature type="region of interest" description="Disordered" evidence="1">
    <location>
        <begin position="436"/>
        <end position="674"/>
    </location>
</feature>
<accession>A0A8H5FPF0</accession>
<organism evidence="2 3">
    <name type="scientific">Tetrapyrgos nigripes</name>
    <dbReference type="NCBI Taxonomy" id="182062"/>
    <lineage>
        <taxon>Eukaryota</taxon>
        <taxon>Fungi</taxon>
        <taxon>Dikarya</taxon>
        <taxon>Basidiomycota</taxon>
        <taxon>Agaricomycotina</taxon>
        <taxon>Agaricomycetes</taxon>
        <taxon>Agaricomycetidae</taxon>
        <taxon>Agaricales</taxon>
        <taxon>Marasmiineae</taxon>
        <taxon>Marasmiaceae</taxon>
        <taxon>Tetrapyrgos</taxon>
    </lineage>
</organism>